<dbReference type="Pfam" id="PF13614">
    <property type="entry name" value="AAA_31"/>
    <property type="match status" value="1"/>
</dbReference>
<dbReference type="PANTHER" id="PTHR32309">
    <property type="entry name" value="TYROSINE-PROTEIN KINASE"/>
    <property type="match status" value="1"/>
</dbReference>
<dbReference type="InterPro" id="IPR050445">
    <property type="entry name" value="Bact_polysacc_biosynth/exp"/>
</dbReference>
<evidence type="ECO:0000256" key="1">
    <source>
        <dbReference type="ARBA" id="ARBA00007316"/>
    </source>
</evidence>
<dbReference type="InterPro" id="IPR027417">
    <property type="entry name" value="P-loop_NTPase"/>
</dbReference>
<dbReference type="EC" id="2.7.10.2" evidence="2"/>
<dbReference type="PANTHER" id="PTHR32309:SF13">
    <property type="entry name" value="FERRIC ENTEROBACTIN TRANSPORT PROTEIN FEPE"/>
    <property type="match status" value="1"/>
</dbReference>
<dbReference type="Proteomes" id="UP000176244">
    <property type="component" value="Unassembled WGS sequence"/>
</dbReference>
<dbReference type="Gene3D" id="3.40.50.300">
    <property type="entry name" value="P-loop containing nucleotide triphosphate hydrolases"/>
    <property type="match status" value="1"/>
</dbReference>
<comment type="similarity">
    <text evidence="1">Belongs to the CpsD/CapB family.</text>
</comment>
<feature type="domain" description="AAA" evidence="10">
    <location>
        <begin position="36"/>
        <end position="198"/>
    </location>
</feature>
<feature type="compositionally biased region" description="Basic residues" evidence="9">
    <location>
        <begin position="233"/>
        <end position="243"/>
    </location>
</feature>
<comment type="caution">
    <text evidence="11">The sequence shown here is derived from an EMBL/GenBank/DDBJ whole genome shotgun (WGS) entry which is preliminary data.</text>
</comment>
<dbReference type="FunFam" id="3.40.50.300:FF:000527">
    <property type="entry name" value="Tyrosine-protein kinase etk"/>
    <property type="match status" value="1"/>
</dbReference>
<keyword evidence="4" id="KW-0547">Nucleotide-binding</keyword>
<dbReference type="EMBL" id="LKEU01000024">
    <property type="protein sequence ID" value="OFV71326.1"/>
    <property type="molecule type" value="Genomic_DNA"/>
</dbReference>
<dbReference type="GO" id="GO:0004715">
    <property type="term" value="F:non-membrane spanning protein tyrosine kinase activity"/>
    <property type="evidence" value="ECO:0007669"/>
    <property type="project" value="UniProtKB-EC"/>
</dbReference>
<evidence type="ECO:0000256" key="8">
    <source>
        <dbReference type="ARBA" id="ARBA00051245"/>
    </source>
</evidence>
<dbReference type="STRING" id="52694.ACWI_12400"/>
<dbReference type="InterPro" id="IPR025669">
    <property type="entry name" value="AAA_dom"/>
</dbReference>
<evidence type="ECO:0000256" key="9">
    <source>
        <dbReference type="SAM" id="MobiDB-lite"/>
    </source>
</evidence>
<dbReference type="GO" id="GO:0005524">
    <property type="term" value="F:ATP binding"/>
    <property type="evidence" value="ECO:0007669"/>
    <property type="project" value="UniProtKB-KW"/>
</dbReference>
<evidence type="ECO:0000313" key="12">
    <source>
        <dbReference type="Proteomes" id="UP000176244"/>
    </source>
</evidence>
<evidence type="ECO:0000256" key="5">
    <source>
        <dbReference type="ARBA" id="ARBA00022777"/>
    </source>
</evidence>
<dbReference type="CDD" id="cd05387">
    <property type="entry name" value="BY-kinase"/>
    <property type="match status" value="1"/>
</dbReference>
<keyword evidence="6" id="KW-0067">ATP-binding</keyword>
<evidence type="ECO:0000256" key="6">
    <source>
        <dbReference type="ARBA" id="ARBA00022840"/>
    </source>
</evidence>
<protein>
    <recommendedName>
        <fullName evidence="2">non-specific protein-tyrosine kinase</fullName>
        <ecNumber evidence="2">2.7.10.2</ecNumber>
    </recommendedName>
</protein>
<dbReference type="InterPro" id="IPR005702">
    <property type="entry name" value="Wzc-like_C"/>
</dbReference>
<proteinExistence type="inferred from homology"/>
<reference evidence="11 12" key="1">
    <citation type="submission" date="2015-09" db="EMBL/GenBank/DDBJ databases">
        <title>Genome sequence of Acetobacterium wieringae DSM 1911.</title>
        <authorList>
            <person name="Poehlein A."/>
            <person name="Bengelsdorf F.R."/>
            <person name="Schiel-Bengelsdorf B."/>
            <person name="Duerre P."/>
            <person name="Daniel R."/>
        </authorList>
    </citation>
    <scope>NUCLEOTIDE SEQUENCE [LARGE SCALE GENOMIC DNA]</scope>
    <source>
        <strain evidence="11 12">DSM 1911</strain>
    </source>
</reference>
<dbReference type="GO" id="GO:0005886">
    <property type="term" value="C:plasma membrane"/>
    <property type="evidence" value="ECO:0007669"/>
    <property type="project" value="UniProtKB-ARBA"/>
</dbReference>
<organism evidence="11 12">
    <name type="scientific">Acetobacterium wieringae</name>
    <dbReference type="NCBI Taxonomy" id="52694"/>
    <lineage>
        <taxon>Bacteria</taxon>
        <taxon>Bacillati</taxon>
        <taxon>Bacillota</taxon>
        <taxon>Clostridia</taxon>
        <taxon>Eubacteriales</taxon>
        <taxon>Eubacteriaceae</taxon>
        <taxon>Acetobacterium</taxon>
    </lineage>
</organism>
<dbReference type="OrthoDB" id="9794577at2"/>
<evidence type="ECO:0000256" key="3">
    <source>
        <dbReference type="ARBA" id="ARBA00022679"/>
    </source>
</evidence>
<evidence type="ECO:0000256" key="4">
    <source>
        <dbReference type="ARBA" id="ARBA00022741"/>
    </source>
</evidence>
<keyword evidence="5 11" id="KW-0418">Kinase</keyword>
<evidence type="ECO:0000256" key="2">
    <source>
        <dbReference type="ARBA" id="ARBA00011903"/>
    </source>
</evidence>
<accession>A0A1F2PKV6</accession>
<evidence type="ECO:0000259" key="10">
    <source>
        <dbReference type="Pfam" id="PF13614"/>
    </source>
</evidence>
<dbReference type="SUPFAM" id="SSF52540">
    <property type="entry name" value="P-loop containing nucleoside triphosphate hydrolases"/>
    <property type="match status" value="1"/>
</dbReference>
<dbReference type="AlphaFoldDB" id="A0A1F2PKV6"/>
<evidence type="ECO:0000313" key="11">
    <source>
        <dbReference type="EMBL" id="OFV71326.1"/>
    </source>
</evidence>
<sequence length="269" mass="29796">MQKTIVTHLTPKSPVSEAFRNMRTNILFSDIDNERKVLAITSSGGSEGKTTILANYGVTLCQSGKRVLIVDCDLRKPQVHRRFELDNTTGLTNLLLKEIKTVDAFRRIEVPNLFAISAGPIPPNPSEILASRRMAEVIAELKLHFDYILLDTPPLGMVTDAAVLNPVVDGYIVLASLGSVHRDGLLHVLDTLSKINAHVVGIVANKVPVSKRFSKYGYYSAYGYYGDESKSDKKAKKEKKRWGKAISKPSSEPMIEQNFEQKAEPVSID</sequence>
<gene>
    <name evidence="11" type="primary">ywqD_2</name>
    <name evidence="11" type="ORF">ACWI_12400</name>
</gene>
<keyword evidence="3 11" id="KW-0808">Transferase</keyword>
<dbReference type="GO" id="GO:0042802">
    <property type="term" value="F:identical protein binding"/>
    <property type="evidence" value="ECO:0007669"/>
    <property type="project" value="UniProtKB-ARBA"/>
</dbReference>
<evidence type="ECO:0000256" key="7">
    <source>
        <dbReference type="ARBA" id="ARBA00023137"/>
    </source>
</evidence>
<name>A0A1F2PKV6_9FIRM</name>
<feature type="region of interest" description="Disordered" evidence="9">
    <location>
        <begin position="226"/>
        <end position="269"/>
    </location>
</feature>
<keyword evidence="7" id="KW-0829">Tyrosine-protein kinase</keyword>
<comment type="catalytic activity">
    <reaction evidence="8">
        <text>L-tyrosyl-[protein] + ATP = O-phospho-L-tyrosyl-[protein] + ADP + H(+)</text>
        <dbReference type="Rhea" id="RHEA:10596"/>
        <dbReference type="Rhea" id="RHEA-COMP:10136"/>
        <dbReference type="Rhea" id="RHEA-COMP:20101"/>
        <dbReference type="ChEBI" id="CHEBI:15378"/>
        <dbReference type="ChEBI" id="CHEBI:30616"/>
        <dbReference type="ChEBI" id="CHEBI:46858"/>
        <dbReference type="ChEBI" id="CHEBI:61978"/>
        <dbReference type="ChEBI" id="CHEBI:456216"/>
        <dbReference type="EC" id="2.7.10.2"/>
    </reaction>
</comment>
<dbReference type="RefSeq" id="WP_070370567.1">
    <property type="nucleotide sequence ID" value="NZ_LKEU01000024.1"/>
</dbReference>
<dbReference type="NCBIfam" id="TIGR01007">
    <property type="entry name" value="eps_fam"/>
    <property type="match status" value="1"/>
</dbReference>